<keyword evidence="4" id="KW-0067">ATP-binding</keyword>
<keyword evidence="2" id="KW-0813">Transport</keyword>
<dbReference type="GO" id="GO:0005524">
    <property type="term" value="F:ATP binding"/>
    <property type="evidence" value="ECO:0007669"/>
    <property type="project" value="UniProtKB-KW"/>
</dbReference>
<dbReference type="InterPro" id="IPR027417">
    <property type="entry name" value="P-loop_NTPase"/>
</dbReference>
<dbReference type="Pfam" id="PF00005">
    <property type="entry name" value="ABC_tran"/>
    <property type="match status" value="2"/>
</dbReference>
<comment type="similarity">
    <text evidence="1">Belongs to the ABC transporter superfamily.</text>
</comment>
<protein>
    <submittedName>
        <fullName evidence="6">CYFA0S22e01574g1_1</fullName>
    </submittedName>
</protein>
<organism evidence="6">
    <name type="scientific">Cyberlindnera fabianii</name>
    <name type="common">Yeast</name>
    <name type="synonym">Hansenula fabianii</name>
    <dbReference type="NCBI Taxonomy" id="36022"/>
    <lineage>
        <taxon>Eukaryota</taxon>
        <taxon>Fungi</taxon>
        <taxon>Dikarya</taxon>
        <taxon>Ascomycota</taxon>
        <taxon>Saccharomycotina</taxon>
        <taxon>Saccharomycetes</taxon>
        <taxon>Phaffomycetales</taxon>
        <taxon>Phaffomycetaceae</taxon>
        <taxon>Cyberlindnera</taxon>
    </lineage>
</organism>
<reference evidence="6" key="1">
    <citation type="journal article" date="2014" name="Genome Announc.">
        <title>Genome sequence of the yeast Cyberlindnera fabianii (Hansenula fabianii).</title>
        <authorList>
            <person name="Freel K.C."/>
            <person name="Sarilar V."/>
            <person name="Neuveglise C."/>
            <person name="Devillers H."/>
            <person name="Friedrich A."/>
            <person name="Schacherer J."/>
        </authorList>
    </citation>
    <scope>NUCLEOTIDE SEQUENCE</scope>
    <source>
        <strain evidence="6">YJS4271</strain>
    </source>
</reference>
<evidence type="ECO:0000256" key="1">
    <source>
        <dbReference type="ARBA" id="ARBA00005417"/>
    </source>
</evidence>
<name>A0A061B8I8_CYBFA</name>
<dbReference type="EMBL" id="LK052907">
    <property type="protein sequence ID" value="CDR46237.1"/>
    <property type="molecule type" value="Genomic_DNA"/>
</dbReference>
<evidence type="ECO:0000313" key="6">
    <source>
        <dbReference type="EMBL" id="CDR46237.1"/>
    </source>
</evidence>
<dbReference type="OrthoDB" id="10255969at2759"/>
<dbReference type="PANTHER" id="PTHR43117:SF4">
    <property type="entry name" value="OSMOPROTECTANT IMPORT ATP-BINDING PROTEIN OSMV"/>
    <property type="match status" value="1"/>
</dbReference>
<proteinExistence type="inferred from homology"/>
<feature type="domain" description="ABC transporter" evidence="5">
    <location>
        <begin position="279"/>
        <end position="499"/>
    </location>
</feature>
<dbReference type="InterPro" id="IPR003439">
    <property type="entry name" value="ABC_transporter-like_ATP-bd"/>
</dbReference>
<dbReference type="AlphaFoldDB" id="A0A061B8I8"/>
<dbReference type="InterPro" id="IPR003593">
    <property type="entry name" value="AAA+_ATPase"/>
</dbReference>
<gene>
    <name evidence="6" type="ORF">CYFA0S_22e01574g</name>
</gene>
<evidence type="ECO:0000256" key="3">
    <source>
        <dbReference type="ARBA" id="ARBA00022741"/>
    </source>
</evidence>
<sequence length="500" mass="56894">MSQVLIELKDALFRQLSAVKNSPTVFSKPVSLSIRADERWAIVGPGKTELLKALSSQYIADPPLSRQYPVLNKETWPSDAVQFLEFKGALPTAHLAARYEFFKDEFDETTRKFIIGNVNNHRKINYDLVAEAFKKFRLEGLEDRWALGLSNGQTRRARLARALVREPTILVIDDPFLGLDPTATQTVSDVLESVPPRPHVILGLRFQDELPKWITHIAITNQEGIVNSGKKEELSDELEKLRMENHGWHLKQLESQAESIATMKKLFSHKDVDKSVPLLDLQKLTVSYKGQEVLKDLEWKIHYGERWHLRGDNGTGKSTLLSLITADHPQSWNSKVVMNGKPRRAGVQSYFDINENIGFTSPELHSIYPGHHTVFQAITTGFQVGNMIPPKNLTEEQLDRVNTYLREFVLEDKRDTRFSELSISDQKLVLFIRALIKNPDLVILDEALSVMDDSVVEQCKELLRYYPGTVIAIGHLQDEVPDTDRYIRLKGPGDYEIGSC</sequence>
<dbReference type="PROSITE" id="PS50893">
    <property type="entry name" value="ABC_TRANSPORTER_2"/>
    <property type="match status" value="2"/>
</dbReference>
<dbReference type="VEuPathDB" id="FungiDB:BON22_1984"/>
<keyword evidence="3" id="KW-0547">Nucleotide-binding</keyword>
<evidence type="ECO:0000256" key="4">
    <source>
        <dbReference type="ARBA" id="ARBA00022840"/>
    </source>
</evidence>
<dbReference type="PhylomeDB" id="A0A061B8I8"/>
<dbReference type="GO" id="GO:0016887">
    <property type="term" value="F:ATP hydrolysis activity"/>
    <property type="evidence" value="ECO:0007669"/>
    <property type="project" value="InterPro"/>
</dbReference>
<accession>A0A061B8I8</accession>
<dbReference type="SUPFAM" id="SSF52540">
    <property type="entry name" value="P-loop containing nucleoside triphosphate hydrolases"/>
    <property type="match status" value="2"/>
</dbReference>
<dbReference type="PANTHER" id="PTHR43117">
    <property type="entry name" value="OSMOPROTECTANT IMPORT ATP-BINDING PROTEIN OSMV"/>
    <property type="match status" value="1"/>
</dbReference>
<feature type="domain" description="ABC transporter" evidence="5">
    <location>
        <begin position="6"/>
        <end position="247"/>
    </location>
</feature>
<dbReference type="SMART" id="SM00382">
    <property type="entry name" value="AAA"/>
    <property type="match status" value="2"/>
</dbReference>
<evidence type="ECO:0000256" key="2">
    <source>
        <dbReference type="ARBA" id="ARBA00022448"/>
    </source>
</evidence>
<dbReference type="Gene3D" id="3.40.50.300">
    <property type="entry name" value="P-loop containing nucleotide triphosphate hydrolases"/>
    <property type="match status" value="2"/>
</dbReference>
<evidence type="ECO:0000259" key="5">
    <source>
        <dbReference type="PROSITE" id="PS50893"/>
    </source>
</evidence>